<dbReference type="GeneID" id="68093924"/>
<proteinExistence type="predicted"/>
<sequence length="552" mass="64197">MQRDDDDRNSAAVPNNNQNNNRKYLAIMVMVQLFLYMYFQIRQQQQQQEQQKLITSESNMNDHISSSTTTTLFRTNNYFYSSKMNTVINSVVKDPRDQTLLKIAAHIYFLPLKRYVYNLIGDDSDDQFEKTTQYVRFSQFLYPDLEHFSTMGIHEKLASENHDEFDFFRSPSSDPIITYEKAVTRCDLELFVSKSCLRKKIPQDKPERKQEQKSSSNENSYEKLKNLRDAYLKETLRDPKKLQFLKQLNSINMQKQHSREKVDDDIQHIDTLREESITISHSKSLKDPTKIHVTDILHVTPQTDAKKNHMDIIQEHFNQISMKYYTNSSANNNSSPSRVEFMLSLKQKAIAIMLQTLQDLKDVHHIAAMSSSKTKPNNNLQMNPKTGDISSNQIVPSIYLVIASSPQLIKSWFSFKVEIAFNSVSYKRLVKQLNSLIQGQDLTVQLELSTLNCNARCRRAFIQSYHIFSKCSQVKTITFNIVNNDKYRDESKTRVTDLSISIFNTDGSMYGNIQHLKCSKKYQYSCAKEVIHFMQQQQQEMLPTGDNKKGTA</sequence>
<reference evidence="3 4" key="1">
    <citation type="journal article" date="2018" name="BMC Genomics">
        <title>The genome of Naegleria lovaniensis, the basis for a comparative approach to unravel pathogenicity factors of the human pathogenic amoeba N. fowleri.</title>
        <authorList>
            <person name="Liechti N."/>
            <person name="Schurch N."/>
            <person name="Bruggmann R."/>
            <person name="Wittwer M."/>
        </authorList>
    </citation>
    <scope>NUCLEOTIDE SEQUENCE [LARGE SCALE GENOMIC DNA]</scope>
    <source>
        <strain evidence="3 4">ATCC 30569</strain>
    </source>
</reference>
<keyword evidence="2" id="KW-0472">Membrane</keyword>
<keyword evidence="2" id="KW-1133">Transmembrane helix</keyword>
<protein>
    <submittedName>
        <fullName evidence="3">Uncharacterized protein</fullName>
    </submittedName>
</protein>
<evidence type="ECO:0000256" key="2">
    <source>
        <dbReference type="SAM" id="Phobius"/>
    </source>
</evidence>
<dbReference type="AlphaFoldDB" id="A0AA88GY94"/>
<dbReference type="EMBL" id="PYSW02000012">
    <property type="protein sequence ID" value="KAG2387874.1"/>
    <property type="molecule type" value="Genomic_DNA"/>
</dbReference>
<evidence type="ECO:0000256" key="1">
    <source>
        <dbReference type="SAM" id="MobiDB-lite"/>
    </source>
</evidence>
<accession>A0AA88GY94</accession>
<keyword evidence="2" id="KW-0812">Transmembrane</keyword>
<gene>
    <name evidence="3" type="ORF">C9374_001468</name>
</gene>
<evidence type="ECO:0000313" key="3">
    <source>
        <dbReference type="EMBL" id="KAG2387874.1"/>
    </source>
</evidence>
<feature type="compositionally biased region" description="Basic and acidic residues" evidence="1">
    <location>
        <begin position="202"/>
        <end position="212"/>
    </location>
</feature>
<feature type="transmembrane region" description="Helical" evidence="2">
    <location>
        <begin position="24"/>
        <end position="41"/>
    </location>
</feature>
<organism evidence="3 4">
    <name type="scientific">Naegleria lovaniensis</name>
    <name type="common">Amoeba</name>
    <dbReference type="NCBI Taxonomy" id="51637"/>
    <lineage>
        <taxon>Eukaryota</taxon>
        <taxon>Discoba</taxon>
        <taxon>Heterolobosea</taxon>
        <taxon>Tetramitia</taxon>
        <taxon>Eutetramitia</taxon>
        <taxon>Vahlkampfiidae</taxon>
        <taxon>Naegleria</taxon>
    </lineage>
</organism>
<evidence type="ECO:0000313" key="4">
    <source>
        <dbReference type="Proteomes" id="UP000816034"/>
    </source>
</evidence>
<comment type="caution">
    <text evidence="3">The sequence shown here is derived from an EMBL/GenBank/DDBJ whole genome shotgun (WGS) entry which is preliminary data.</text>
</comment>
<feature type="region of interest" description="Disordered" evidence="1">
    <location>
        <begin position="202"/>
        <end position="221"/>
    </location>
</feature>
<name>A0AA88GY94_NAELO</name>
<dbReference type="Proteomes" id="UP000816034">
    <property type="component" value="Unassembled WGS sequence"/>
</dbReference>
<keyword evidence="4" id="KW-1185">Reference proteome</keyword>
<dbReference type="RefSeq" id="XP_044551866.1">
    <property type="nucleotide sequence ID" value="XM_044690691.1"/>
</dbReference>